<dbReference type="InterPro" id="IPR004375">
    <property type="entry name" value="NanQ/TabA/YiaL"/>
</dbReference>
<dbReference type="PANTHER" id="PTHR34986:SF1">
    <property type="entry name" value="PROTEIN YIAL"/>
    <property type="match status" value="1"/>
</dbReference>
<evidence type="ECO:0000313" key="1">
    <source>
        <dbReference type="EMBL" id="QQL50442.1"/>
    </source>
</evidence>
<name>A0A6I4HV96_9SPHI</name>
<dbReference type="RefSeq" id="WP_157522081.1">
    <property type="nucleotide sequence ID" value="NZ_CP066775.1"/>
</dbReference>
<dbReference type="NCBIfam" id="TIGR00022">
    <property type="entry name" value="YhcH/YjgK/YiaL family protein"/>
    <property type="match status" value="1"/>
</dbReference>
<dbReference type="AlphaFoldDB" id="A0A6I4HV96"/>
<dbReference type="GO" id="GO:0005829">
    <property type="term" value="C:cytosol"/>
    <property type="evidence" value="ECO:0007669"/>
    <property type="project" value="TreeGrafter"/>
</dbReference>
<keyword evidence="2" id="KW-1185">Reference proteome</keyword>
<evidence type="ECO:0000313" key="2">
    <source>
        <dbReference type="Proteomes" id="UP000429232"/>
    </source>
</evidence>
<dbReference type="Pfam" id="PF04074">
    <property type="entry name" value="DUF386"/>
    <property type="match status" value="1"/>
</dbReference>
<dbReference type="SUPFAM" id="SSF51197">
    <property type="entry name" value="Clavaminate synthase-like"/>
    <property type="match status" value="1"/>
</dbReference>
<organism evidence="1 2">
    <name type="scientific">Mucilaginibacter ginkgonis</name>
    <dbReference type="NCBI Taxonomy" id="2682091"/>
    <lineage>
        <taxon>Bacteria</taxon>
        <taxon>Pseudomonadati</taxon>
        <taxon>Bacteroidota</taxon>
        <taxon>Sphingobacteriia</taxon>
        <taxon>Sphingobacteriales</taxon>
        <taxon>Sphingobacteriaceae</taxon>
        <taxon>Mucilaginibacter</taxon>
    </lineage>
</organism>
<proteinExistence type="predicted"/>
<protein>
    <submittedName>
        <fullName evidence="1">YhcH/YjgK/YiaL family protein</fullName>
    </submittedName>
</protein>
<dbReference type="PANTHER" id="PTHR34986">
    <property type="entry name" value="EVOLVED BETA-GALACTOSIDASE SUBUNIT BETA"/>
    <property type="match status" value="1"/>
</dbReference>
<sequence length="207" mass="23585">MKNQKLFLQTFLIAVFSLLLFAGSTVYAQKSVVTQRQAEQWVKSRAWAGGLSLKLYGDVNAVTFYKQYHANPALWQKVFAWLKTTKLDTLYAGKHIIDGDKAYANVTLAPSKAFDDTRWESHRNYIDLQYVISGAEKIGRADIDKATVTMQYDDKRDLANYTAEGKFYTATPGTFYLFFPQDAHRPSIKVDGYDMVKKLVVKIRVAN</sequence>
<dbReference type="KEGG" id="mgik:GO620_003015"/>
<gene>
    <name evidence="1" type="ORF">GO620_003015</name>
</gene>
<dbReference type="EMBL" id="CP066775">
    <property type="protein sequence ID" value="QQL50442.1"/>
    <property type="molecule type" value="Genomic_DNA"/>
</dbReference>
<reference evidence="1 2" key="1">
    <citation type="submission" date="2020-12" db="EMBL/GenBank/DDBJ databases">
        <title>HMF7856_wgs.fasta genome submission.</title>
        <authorList>
            <person name="Kang H."/>
            <person name="Kim H."/>
            <person name="Joh K."/>
        </authorList>
    </citation>
    <scope>NUCLEOTIDE SEQUENCE [LARGE SCALE GENOMIC DNA]</scope>
    <source>
        <strain evidence="1 2">HMF7856</strain>
    </source>
</reference>
<accession>A0A6I4HV96</accession>
<dbReference type="InterPro" id="IPR037012">
    <property type="entry name" value="NanQ/TabA/YiaL_sf"/>
</dbReference>
<dbReference type="Gene3D" id="2.60.120.370">
    <property type="entry name" value="YhcH/YjgK/YiaL"/>
    <property type="match status" value="1"/>
</dbReference>
<dbReference type="Proteomes" id="UP000429232">
    <property type="component" value="Chromosome"/>
</dbReference>